<name>A0ABD3MXT4_9STRA</name>
<dbReference type="Proteomes" id="UP001530293">
    <property type="component" value="Unassembled WGS sequence"/>
</dbReference>
<proteinExistence type="predicted"/>
<dbReference type="EMBL" id="JALLBG020000074">
    <property type="protein sequence ID" value="KAL3767636.1"/>
    <property type="molecule type" value="Genomic_DNA"/>
</dbReference>
<evidence type="ECO:0008006" key="4">
    <source>
        <dbReference type="Google" id="ProtNLM"/>
    </source>
</evidence>
<dbReference type="Gene3D" id="3.60.10.10">
    <property type="entry name" value="Endonuclease/exonuclease/phosphatase"/>
    <property type="match status" value="1"/>
</dbReference>
<gene>
    <name evidence="2" type="ORF">ACHAWU_010429</name>
</gene>
<keyword evidence="3" id="KW-1185">Reference proteome</keyword>
<dbReference type="SUPFAM" id="SSF56219">
    <property type="entry name" value="DNase I-like"/>
    <property type="match status" value="1"/>
</dbReference>
<sequence length="1996" mass="225815">MAPRHQTRLDDFTPSITRVVDNLLPTGDHIPNDLEPHLLRFAFQNIHGATLQSGLSLPDEIEAMSTWNTDIMGMLETNRPWTPQQRAEYDYMMNLRFNSSRTLYTAALTPSYDTKYLPGGNLLTINGRTTGRISDSGSDEWGRFCWYTLLGRRDEGILLLVAYRVCHEAHDNPGPFTTYQQQYMAMRQAGYAKPNPRKQILDDMSKLINEKRLLGFRPIVMMDANGDYRADDKDLASFITATGLADPFYDKFTFSPPTYIYGTKRLDYILVDQALTPAIKRIGYLGTHDGAISDHVMAVVDFDERELFAGVLNRPPTKHARDILIEQADKIKAFLDLLHTRLGEHSIQTRTFILAEDFATDGATESTLERYHTLYNELLEIANGTAATVGRKKFGYMRSSELTVKGQLVNAYKKLLGCRIRGAPPSPALERYSMALNLDASAILATTTAKALRRILRAQRRELWECQKKGEDLRQEWLAMVAQDRARALDDPDWERKLNQMRRTARDNAINRKLGALTKGRRGVLDRIQIPTHDWFFSPSKQELYHYDRGVFEAYPSTGHGTFFAHHTLKVLATDVTLVQVALDDTNCWTITDTLPTPQSYWRDITSQEQIEQHLLERNQRHLEQTAREGGISTKPPLTHLRLNNGYNAMSEKITAGLSLTEYELTPEMEAFFSALQRTPTEQALPPILGEITSADVQSMFKHARERTSSDSRTLNYTLWKCMATDDSIAGILSILFSLPFMYGFVNMHWTSMTDFMLEKKPGVQQIHTLRIIGKVAAEFNTCLKFFIGKRAMNNFESSQPNDQQHGFRPNRSSVDAAMLKLLTFECARMQKCTIGSIQHDMTAHFDRMYPAMTSLYATKYGVDKNIMHSINRTISHLRRNVETALGVSTATYFQTDDGPEIGGMVQGKADVPQWSTQQSDAMLTAHSNLTNGLHIVSPALHRSIRHHSISFADDTDGQVSKPPTEPDPIPAVVKDLQTSAQVWSNLVNICGGLIALHKCNWQLIAWELASGHLTMVSTTSERLIMEDGKGAFAVIEFLPPDHPNVGLGFRICPDGTHHHQLQATRDAITKLCHQVTGAHLTEAETRQLLYQRLLPKLKYALHASSFTEKECNSINTIIRNAIVPNIRLNRHFPSAVLYGPTEYGGLEFPEVSTLQSLTHIDYITKQLRWDKTVANDLLVTLDNIQLCSGLVRPLMEYPDPDIVYLERSYLLDLRRRIGALGGSYWVEKSWVPHLQRDGDESIMERFIAIPGITAAQLKRANAVRLYLRVVTIADLSDPTGSFIPDGMLQGDWQAGSDLQWPQQPQPPKAFFATFRRCLRHTFCTNTPPNQPASYGMTLDVKLGTWRAVPRNTWFPVYRTLDKLYWRIDSGPTLQILMRSAVSGFYHSAGTTDILPLDCHPINYKQIGHSLWTQRPYRIRYTDDGTELPAGHIVENTLTDPNAETITIGSDGSVYITDEVAACAWMIAEDEDTKVTACFLLSDISSVSSYRSELEGIYRSLKHIQQLGISPKTIQQWCDNESAVYDSTTPPYTPSAMIKPDADLILAIHHLRSQLGRDTNIICRHIYGHQDTKRRNVPQIFTACDIPMDGTNDDDATQMLRTIEQLSLTPADGQGHTDPIPGGTPQLQTSLPSKPRRSLAVIANIESDRIASETTALARGDHRTDLPPTLQPPFPGSRAILRLGNKWITSKSHHHILRARWTEPIIQYSMGKYGWARSVVDEIAWKSIGSARRRCTQTQLIKTSKIMHDWLPVMHMQAHITGVRQCPNCSHPDETLDHLFHCSHPTLAGKREELLEHLRKKGLKMRIPRTVIDVIIQLLDSYFSGEPLLLENASETIRQAIASQLSIGLQYFPRGFASSKWLTALKEHGCEHPERKVAHLIHAIWLELTDQLWRTRNDLVHHTANLNDAATEDALAEQLLWFSQNYHDALAPSDFHIARFTRQDIMSMSLRTRKEKLRHLKVAQAAFTTEKSICPPGQRQITQFFSPKTTMRSQLC</sequence>
<organism evidence="2 3">
    <name type="scientific">Discostella pseudostelligera</name>
    <dbReference type="NCBI Taxonomy" id="259834"/>
    <lineage>
        <taxon>Eukaryota</taxon>
        <taxon>Sar</taxon>
        <taxon>Stramenopiles</taxon>
        <taxon>Ochrophyta</taxon>
        <taxon>Bacillariophyta</taxon>
        <taxon>Coscinodiscophyceae</taxon>
        <taxon>Thalassiosirophycidae</taxon>
        <taxon>Stephanodiscales</taxon>
        <taxon>Stephanodiscaceae</taxon>
        <taxon>Discostella</taxon>
    </lineage>
</organism>
<comment type="caution">
    <text evidence="2">The sequence shown here is derived from an EMBL/GenBank/DDBJ whole genome shotgun (WGS) entry which is preliminary data.</text>
</comment>
<dbReference type="InterPro" id="IPR036691">
    <property type="entry name" value="Endo/exonu/phosph_ase_sf"/>
</dbReference>
<accession>A0ABD3MXT4</accession>
<dbReference type="Gene3D" id="3.30.420.10">
    <property type="entry name" value="Ribonuclease H-like superfamily/Ribonuclease H"/>
    <property type="match status" value="1"/>
</dbReference>
<reference evidence="2 3" key="1">
    <citation type="submission" date="2024-10" db="EMBL/GenBank/DDBJ databases">
        <title>Updated reference genomes for cyclostephanoid diatoms.</title>
        <authorList>
            <person name="Roberts W.R."/>
            <person name="Alverson A.J."/>
        </authorList>
    </citation>
    <scope>NUCLEOTIDE SEQUENCE [LARGE SCALE GENOMIC DNA]</scope>
    <source>
        <strain evidence="2 3">AJA232-27</strain>
    </source>
</reference>
<evidence type="ECO:0000313" key="2">
    <source>
        <dbReference type="EMBL" id="KAL3767636.1"/>
    </source>
</evidence>
<protein>
    <recommendedName>
        <fullName evidence="4">Reverse transcriptase domain-containing protein</fullName>
    </recommendedName>
</protein>
<feature type="region of interest" description="Disordered" evidence="1">
    <location>
        <begin position="1609"/>
        <end position="1633"/>
    </location>
</feature>
<evidence type="ECO:0000256" key="1">
    <source>
        <dbReference type="SAM" id="MobiDB-lite"/>
    </source>
</evidence>
<evidence type="ECO:0000313" key="3">
    <source>
        <dbReference type="Proteomes" id="UP001530293"/>
    </source>
</evidence>
<dbReference type="InterPro" id="IPR036397">
    <property type="entry name" value="RNaseH_sf"/>
</dbReference>